<reference evidence="2 3" key="1">
    <citation type="submission" date="2017-11" db="EMBL/GenBank/DDBJ databases">
        <authorList>
            <person name="Han C.G."/>
        </authorList>
    </citation>
    <scope>NUCLEOTIDE SEQUENCE [LARGE SCALE GENOMIC DNA]</scope>
    <source>
        <strain evidence="2 3">ANC 5347</strain>
    </source>
</reference>
<dbReference type="PANTHER" id="PTHR34980">
    <property type="entry name" value="INNER MEMBRANE PROTEIN-RELATED-RELATED"/>
    <property type="match status" value="1"/>
</dbReference>
<dbReference type="PANTHER" id="PTHR34980:SF2">
    <property type="entry name" value="INNER MEMBRANE PROTEIN YHAH-RELATED"/>
    <property type="match status" value="1"/>
</dbReference>
<dbReference type="EMBL" id="PGOZ01000016">
    <property type="protein sequence ID" value="PJI31817.1"/>
    <property type="molecule type" value="Genomic_DNA"/>
</dbReference>
<feature type="transmembrane region" description="Helical" evidence="1">
    <location>
        <begin position="113"/>
        <end position="133"/>
    </location>
</feature>
<dbReference type="GO" id="GO:0005886">
    <property type="term" value="C:plasma membrane"/>
    <property type="evidence" value="ECO:0007669"/>
    <property type="project" value="TreeGrafter"/>
</dbReference>
<keyword evidence="1" id="KW-0472">Membrane</keyword>
<comment type="caution">
    <text evidence="2">The sequence shown here is derived from an EMBL/GenBank/DDBJ whole genome shotgun (WGS) entry which is preliminary data.</text>
</comment>
<dbReference type="Pfam" id="PF05656">
    <property type="entry name" value="DUF805"/>
    <property type="match status" value="1"/>
</dbReference>
<evidence type="ECO:0000313" key="2">
    <source>
        <dbReference type="EMBL" id="PJI31817.1"/>
    </source>
</evidence>
<evidence type="ECO:0000256" key="1">
    <source>
        <dbReference type="SAM" id="Phobius"/>
    </source>
</evidence>
<dbReference type="Proteomes" id="UP000242351">
    <property type="component" value="Unassembled WGS sequence"/>
</dbReference>
<sequence length="202" mass="22710">MKGSILDFSIQHNTGFISGDDNQRYSFNGADWRSERPPSRGDRVDFIVNTAGEASEVYLTSGSSIYLGEKISSQLGKYSNLDQAEENYSSIDWFVKCLTNYANFSGRARRKEFWFFMLFCVILGIVAEVIDTVLGTKPLVNSLLNLALLVPSLAVGARRLHDVGRSGWWQLLTLTVIGILVLIWWWATETKQQNNEYGAPAK</sequence>
<protein>
    <submittedName>
        <fullName evidence="2">DUF805 domain-containing protein</fullName>
    </submittedName>
</protein>
<reference evidence="2 3" key="2">
    <citation type="submission" date="2017-12" db="EMBL/GenBank/DDBJ databases">
        <title>Revising the taxonomy of the Acinetobacter lwoffii group: the description of Acinetobacter pseudolwoffii sp. nov. and emended description of Acinetobacter lwoffii.</title>
        <authorList>
            <person name="Nemec A."/>
        </authorList>
    </citation>
    <scope>NUCLEOTIDE SEQUENCE [LARGE SCALE GENOMIC DNA]</scope>
    <source>
        <strain evidence="2 3">ANC 5347</strain>
    </source>
</reference>
<feature type="transmembrane region" description="Helical" evidence="1">
    <location>
        <begin position="168"/>
        <end position="187"/>
    </location>
</feature>
<proteinExistence type="predicted"/>
<dbReference type="AlphaFoldDB" id="A0A2H9UJD5"/>
<accession>A0A2H9UJD5</accession>
<evidence type="ECO:0000313" key="3">
    <source>
        <dbReference type="Proteomes" id="UP000242351"/>
    </source>
</evidence>
<keyword evidence="1" id="KW-0812">Transmembrane</keyword>
<dbReference type="InterPro" id="IPR008523">
    <property type="entry name" value="DUF805"/>
</dbReference>
<gene>
    <name evidence="2" type="ORF">CU320_11675</name>
</gene>
<dbReference type="RefSeq" id="WP_004732088.1">
    <property type="nucleotide sequence ID" value="NZ_CP083759.1"/>
</dbReference>
<keyword evidence="1" id="KW-1133">Transmembrane helix</keyword>
<organism evidence="2 3">
    <name type="scientific">Acinetobacter pseudolwoffii</name>
    <dbReference type="NCBI Taxonomy" id="2053287"/>
    <lineage>
        <taxon>Bacteria</taxon>
        <taxon>Pseudomonadati</taxon>
        <taxon>Pseudomonadota</taxon>
        <taxon>Gammaproteobacteria</taxon>
        <taxon>Moraxellales</taxon>
        <taxon>Moraxellaceae</taxon>
        <taxon>Acinetobacter</taxon>
    </lineage>
</organism>
<name>A0A2H9UJD5_9GAMM</name>